<dbReference type="AlphaFoldDB" id="A0A6I3SYK9"/>
<accession>A0A6I3SYK9</accession>
<organism evidence="2 3">
    <name type="scientific">Pseudoduganella buxea</name>
    <dbReference type="NCBI Taxonomy" id="1949069"/>
    <lineage>
        <taxon>Bacteria</taxon>
        <taxon>Pseudomonadati</taxon>
        <taxon>Pseudomonadota</taxon>
        <taxon>Betaproteobacteria</taxon>
        <taxon>Burkholderiales</taxon>
        <taxon>Oxalobacteraceae</taxon>
        <taxon>Telluria group</taxon>
        <taxon>Pseudoduganella</taxon>
    </lineage>
</organism>
<dbReference type="GO" id="GO:0016887">
    <property type="term" value="F:ATP hydrolysis activity"/>
    <property type="evidence" value="ECO:0007669"/>
    <property type="project" value="InterPro"/>
</dbReference>
<dbReference type="Proteomes" id="UP000430634">
    <property type="component" value="Unassembled WGS sequence"/>
</dbReference>
<dbReference type="Gene3D" id="3.40.50.300">
    <property type="entry name" value="P-loop containing nucleotide triphosphate hydrolases"/>
    <property type="match status" value="1"/>
</dbReference>
<evidence type="ECO:0000313" key="3">
    <source>
        <dbReference type="Proteomes" id="UP000430634"/>
    </source>
</evidence>
<dbReference type="InterPro" id="IPR052026">
    <property type="entry name" value="ExeA_AAA_ATPase_DNA-bind"/>
</dbReference>
<evidence type="ECO:0000313" key="2">
    <source>
        <dbReference type="EMBL" id="MTV54340.1"/>
    </source>
</evidence>
<proteinExistence type="predicted"/>
<dbReference type="InterPro" id="IPR049945">
    <property type="entry name" value="AAA_22"/>
</dbReference>
<dbReference type="SUPFAM" id="SSF52540">
    <property type="entry name" value="P-loop containing nucleoside triphosphate hydrolases"/>
    <property type="match status" value="1"/>
</dbReference>
<feature type="non-terminal residue" evidence="2">
    <location>
        <position position="296"/>
    </location>
</feature>
<reference evidence="2 3" key="1">
    <citation type="submission" date="2019-11" db="EMBL/GenBank/DDBJ databases">
        <title>Type strains purchased from KCTC, JCM and DSMZ.</title>
        <authorList>
            <person name="Lu H."/>
        </authorList>
    </citation>
    <scope>NUCLEOTIDE SEQUENCE [LARGE SCALE GENOMIC DNA]</scope>
    <source>
        <strain evidence="2 3">KCTC 52429</strain>
    </source>
</reference>
<comment type="caution">
    <text evidence="2">The sequence shown here is derived from an EMBL/GenBank/DDBJ whole genome shotgun (WGS) entry which is preliminary data.</text>
</comment>
<sequence>MYTQFFQLKQSPFSIAPDPRYLFMSERHREALAHLLYGVGSGGGFVLLTGEIGAGKTTVCRCFIEQIPPDCRLAYIFNPKLSVEELLLSVCDEFRVALPAATDGALSVKGYVDAINRHLLESHAQGLHNVLVIDEAQNLSAAVLEQLRLLTNLETSERKLLQIILIGQPELRTMLARPELEQLAQRVIARYHLGSLTAAETAQYIGHRLAVAGATGPTPFGANVTRLVHQLTGGVPRRINLLCDRALLGAYVENRRAVTRRIVRRAAAEVFAGQRGTVSRRPWLLAGGGVLAGAVL</sequence>
<dbReference type="InterPro" id="IPR027417">
    <property type="entry name" value="P-loop_NTPase"/>
</dbReference>
<name>A0A6I3SYK9_9BURK</name>
<evidence type="ECO:0000259" key="1">
    <source>
        <dbReference type="SMART" id="SM00382"/>
    </source>
</evidence>
<dbReference type="PANTHER" id="PTHR35894:SF1">
    <property type="entry name" value="PHOSPHORIBULOKINASE _ URIDINE KINASE FAMILY"/>
    <property type="match status" value="1"/>
</dbReference>
<dbReference type="RefSeq" id="WP_155471638.1">
    <property type="nucleotide sequence ID" value="NZ_WNKZ01000049.1"/>
</dbReference>
<gene>
    <name evidence="2" type="ORF">GM672_16535</name>
</gene>
<dbReference type="PANTHER" id="PTHR35894">
    <property type="entry name" value="GENERAL SECRETION PATHWAY PROTEIN A-RELATED"/>
    <property type="match status" value="1"/>
</dbReference>
<feature type="domain" description="AAA+ ATPase" evidence="1">
    <location>
        <begin position="42"/>
        <end position="190"/>
    </location>
</feature>
<dbReference type="InterPro" id="IPR003593">
    <property type="entry name" value="AAA+_ATPase"/>
</dbReference>
<dbReference type="SMART" id="SM00382">
    <property type="entry name" value="AAA"/>
    <property type="match status" value="1"/>
</dbReference>
<dbReference type="Pfam" id="PF13401">
    <property type="entry name" value="AAA_22"/>
    <property type="match status" value="1"/>
</dbReference>
<dbReference type="OrthoDB" id="9783370at2"/>
<protein>
    <submittedName>
        <fullName evidence="2">AAA family ATPase</fullName>
    </submittedName>
</protein>
<dbReference type="EMBL" id="WNKZ01000049">
    <property type="protein sequence ID" value="MTV54340.1"/>
    <property type="molecule type" value="Genomic_DNA"/>
</dbReference>